<dbReference type="Proteomes" id="UP001148838">
    <property type="component" value="Unassembled WGS sequence"/>
</dbReference>
<keyword evidence="3" id="KW-1185">Reference proteome</keyword>
<dbReference type="EMBL" id="JAJSOF020000009">
    <property type="protein sequence ID" value="KAJ4446437.1"/>
    <property type="molecule type" value="Genomic_DNA"/>
</dbReference>
<reference evidence="2 3" key="1">
    <citation type="journal article" date="2022" name="Allergy">
        <title>Genome assembly and annotation of Periplaneta americana reveal a comprehensive cockroach allergen profile.</title>
        <authorList>
            <person name="Wang L."/>
            <person name="Xiong Q."/>
            <person name="Saelim N."/>
            <person name="Wang L."/>
            <person name="Nong W."/>
            <person name="Wan A.T."/>
            <person name="Shi M."/>
            <person name="Liu X."/>
            <person name="Cao Q."/>
            <person name="Hui J.H.L."/>
            <person name="Sookrung N."/>
            <person name="Leung T.F."/>
            <person name="Tungtrongchitr A."/>
            <person name="Tsui S.K.W."/>
        </authorList>
    </citation>
    <scope>NUCLEOTIDE SEQUENCE [LARGE SCALE GENOMIC DNA]</scope>
    <source>
        <strain evidence="2">PWHHKU_190912</strain>
    </source>
</reference>
<dbReference type="InterPro" id="IPR029526">
    <property type="entry name" value="PGBD"/>
</dbReference>
<dbReference type="Pfam" id="PF13843">
    <property type="entry name" value="DDE_Tnp_1_7"/>
    <property type="match status" value="1"/>
</dbReference>
<evidence type="ECO:0000259" key="1">
    <source>
        <dbReference type="Pfam" id="PF13843"/>
    </source>
</evidence>
<evidence type="ECO:0000313" key="2">
    <source>
        <dbReference type="EMBL" id="KAJ4446437.1"/>
    </source>
</evidence>
<gene>
    <name evidence="2" type="ORF">ANN_13133</name>
</gene>
<accession>A0ABQ8TKD6</accession>
<organism evidence="2 3">
    <name type="scientific">Periplaneta americana</name>
    <name type="common">American cockroach</name>
    <name type="synonym">Blatta americana</name>
    <dbReference type="NCBI Taxonomy" id="6978"/>
    <lineage>
        <taxon>Eukaryota</taxon>
        <taxon>Metazoa</taxon>
        <taxon>Ecdysozoa</taxon>
        <taxon>Arthropoda</taxon>
        <taxon>Hexapoda</taxon>
        <taxon>Insecta</taxon>
        <taxon>Pterygota</taxon>
        <taxon>Neoptera</taxon>
        <taxon>Polyneoptera</taxon>
        <taxon>Dictyoptera</taxon>
        <taxon>Blattodea</taxon>
        <taxon>Blattoidea</taxon>
        <taxon>Blattidae</taxon>
        <taxon>Blattinae</taxon>
        <taxon>Periplaneta</taxon>
    </lineage>
</organism>
<feature type="domain" description="PiggyBac transposable element-derived protein" evidence="1">
    <location>
        <begin position="1"/>
        <end position="217"/>
    </location>
</feature>
<evidence type="ECO:0000313" key="3">
    <source>
        <dbReference type="Proteomes" id="UP001148838"/>
    </source>
</evidence>
<dbReference type="InterPro" id="IPR052638">
    <property type="entry name" value="PiggyBac_TE-derived"/>
</dbReference>
<comment type="caution">
    <text evidence="2">The sequence shown here is derived from an EMBL/GenBank/DDBJ whole genome shotgun (WGS) entry which is preliminary data.</text>
</comment>
<proteinExistence type="predicted"/>
<protein>
    <recommendedName>
        <fullName evidence="1">PiggyBac transposable element-derived protein domain-containing protein</fullName>
    </recommendedName>
</protein>
<name>A0ABQ8TKD6_PERAM</name>
<dbReference type="PANTHER" id="PTHR47055">
    <property type="entry name" value="DDE_TNP_1_7 DOMAIN-CONTAINING PROTEIN"/>
    <property type="match status" value="1"/>
</dbReference>
<sequence>MVLYYGHHSCKMFIKGKPIRFGFKIGTLCSSDEYPYAMKIYQGKEAEVTNSPLRTKVVTTLLNVVTNPLQVDFFFDNFFTSYTLLRKLKMKGFKAIGTVREGRTGRCPLVPAKEMKKKKRGEFDFWCDGDIYMCRWNDNSVVTLASNYQTHLLLGTTKRYSRQSKKRIDVPEPYIVRKYNKGMRGGGCRCVRPTAVLLRDKKWWWNFFSNGLNVAVVAA</sequence>
<dbReference type="PANTHER" id="PTHR47055:SF3">
    <property type="entry name" value="PHORBOL-ESTER_DAG-TYPE DOMAIN-CONTAINING PROTEIN"/>
    <property type="match status" value="1"/>
</dbReference>